<keyword evidence="1" id="KW-0229">DNA integration</keyword>
<organism evidence="4 5">
    <name type="scientific">Paraburkholderia humisilvae</name>
    <dbReference type="NCBI Taxonomy" id="627669"/>
    <lineage>
        <taxon>Bacteria</taxon>
        <taxon>Pseudomonadati</taxon>
        <taxon>Pseudomonadota</taxon>
        <taxon>Betaproteobacteria</taxon>
        <taxon>Burkholderiales</taxon>
        <taxon>Burkholderiaceae</taxon>
        <taxon>Paraburkholderia</taxon>
    </lineage>
</organism>
<dbReference type="GO" id="GO:0003677">
    <property type="term" value="F:DNA binding"/>
    <property type="evidence" value="ECO:0007669"/>
    <property type="project" value="InterPro"/>
</dbReference>
<evidence type="ECO:0000259" key="3">
    <source>
        <dbReference type="PROSITE" id="PS51898"/>
    </source>
</evidence>
<dbReference type="InterPro" id="IPR050090">
    <property type="entry name" value="Tyrosine_recombinase_XerCD"/>
</dbReference>
<name>A0A6J5DW71_9BURK</name>
<proteinExistence type="predicted"/>
<dbReference type="Proteomes" id="UP000494363">
    <property type="component" value="Unassembled WGS sequence"/>
</dbReference>
<dbReference type="GO" id="GO:0015074">
    <property type="term" value="P:DNA integration"/>
    <property type="evidence" value="ECO:0007669"/>
    <property type="project" value="UniProtKB-KW"/>
</dbReference>
<protein>
    <recommendedName>
        <fullName evidence="3">Tyr recombinase domain-containing protein</fullName>
    </recommendedName>
</protein>
<evidence type="ECO:0000313" key="4">
    <source>
        <dbReference type="EMBL" id="CAB3758449.1"/>
    </source>
</evidence>
<feature type="domain" description="Tyr recombinase" evidence="3">
    <location>
        <begin position="183"/>
        <end position="357"/>
    </location>
</feature>
<dbReference type="SUPFAM" id="SSF56349">
    <property type="entry name" value="DNA breaking-rejoining enzymes"/>
    <property type="match status" value="1"/>
</dbReference>
<dbReference type="RefSeq" id="WP_175227570.1">
    <property type="nucleotide sequence ID" value="NZ_CADIKH010000014.1"/>
</dbReference>
<evidence type="ECO:0000256" key="1">
    <source>
        <dbReference type="ARBA" id="ARBA00022908"/>
    </source>
</evidence>
<dbReference type="Pfam" id="PF00589">
    <property type="entry name" value="Phage_integrase"/>
    <property type="match status" value="1"/>
</dbReference>
<evidence type="ECO:0000256" key="2">
    <source>
        <dbReference type="ARBA" id="ARBA00023172"/>
    </source>
</evidence>
<keyword evidence="5" id="KW-1185">Reference proteome</keyword>
<accession>A0A6J5DW71</accession>
<dbReference type="PANTHER" id="PTHR30349">
    <property type="entry name" value="PHAGE INTEGRASE-RELATED"/>
    <property type="match status" value="1"/>
</dbReference>
<evidence type="ECO:0000313" key="5">
    <source>
        <dbReference type="Proteomes" id="UP000494363"/>
    </source>
</evidence>
<dbReference type="CDD" id="cd00796">
    <property type="entry name" value="INT_Rci_Hp1_C"/>
    <property type="match status" value="1"/>
</dbReference>
<dbReference type="GO" id="GO:0006310">
    <property type="term" value="P:DNA recombination"/>
    <property type="evidence" value="ECO:0007669"/>
    <property type="project" value="UniProtKB-KW"/>
</dbReference>
<dbReference type="EMBL" id="CADIKH010000014">
    <property type="protein sequence ID" value="CAB3758449.1"/>
    <property type="molecule type" value="Genomic_DNA"/>
</dbReference>
<dbReference type="InterPro" id="IPR011010">
    <property type="entry name" value="DNA_brk_join_enz"/>
</dbReference>
<keyword evidence="2" id="KW-0233">DNA recombination</keyword>
<dbReference type="InterPro" id="IPR013762">
    <property type="entry name" value="Integrase-like_cat_sf"/>
</dbReference>
<dbReference type="PANTHER" id="PTHR30349:SF94">
    <property type="entry name" value="INTEGRASE_RECOMBINASE HI_1414-RELATED"/>
    <property type="match status" value="1"/>
</dbReference>
<gene>
    <name evidence="4" type="ORF">LMG29542_03341</name>
</gene>
<dbReference type="Gene3D" id="1.10.443.10">
    <property type="entry name" value="Intergrase catalytic core"/>
    <property type="match status" value="1"/>
</dbReference>
<dbReference type="PROSITE" id="PS51898">
    <property type="entry name" value="TYR_RECOMBINASE"/>
    <property type="match status" value="1"/>
</dbReference>
<reference evidence="4 5" key="1">
    <citation type="submission" date="2020-04" db="EMBL/GenBank/DDBJ databases">
        <authorList>
            <person name="De Canck E."/>
        </authorList>
    </citation>
    <scope>NUCLEOTIDE SEQUENCE [LARGE SCALE GENOMIC DNA]</scope>
    <source>
        <strain evidence="4 5">LMG 29542</strain>
    </source>
</reference>
<dbReference type="InterPro" id="IPR002104">
    <property type="entry name" value="Integrase_catalytic"/>
</dbReference>
<dbReference type="AlphaFoldDB" id="A0A6J5DW71"/>
<sequence>MASIRKVNGKWRAEIRRKEYPPQVRSFLTEKESRKWARDVEIAMDEGNFEPVDKDGHKLTVEGLINRFVEHREARHRTKLKARKAGSEVESPAIGRSTMGALANLKRLLGDRNAARLTADGVLAFARDRANEGAGPVTVALDISTLGTVYKTGRSILHLPVTNPVPEARARLNDAELVGKSNERDRRPTLPELKRIKAWFAAKSRQKIPMPDIIDFAVASAMRASEITRLAWDDLDEKNCTILVRDRKDPKKKIGNNQVVPLLPDAMEVILRQPKVAGEPRIFPYNHKSFSSIFPRACTALKIEDLRFHDMRHEGISRLFDMGMQIAQVALISGHKDWKQLARYTQVKPAAVHEQFKRLKLLQDQSEQAA</sequence>